<organism evidence="3 4">
    <name type="scientific">Actinomadura bangladeshensis</name>
    <dbReference type="NCBI Taxonomy" id="453573"/>
    <lineage>
        <taxon>Bacteria</taxon>
        <taxon>Bacillati</taxon>
        <taxon>Actinomycetota</taxon>
        <taxon>Actinomycetes</taxon>
        <taxon>Streptosporangiales</taxon>
        <taxon>Thermomonosporaceae</taxon>
        <taxon>Actinomadura</taxon>
    </lineage>
</organism>
<dbReference type="Proteomes" id="UP000295431">
    <property type="component" value="Unassembled WGS sequence"/>
</dbReference>
<dbReference type="InterPro" id="IPR002938">
    <property type="entry name" value="FAD-bd"/>
</dbReference>
<sequence>MPEDFDADVAIIGYGPTGLVGALSFATKGASVIAFERDHDIYARARAVTINDWTMRIFQDLGIDEQIEKVIEPQDQLRWKTYDGQEILRAKQPPSALGTRNTKPRFFSIYQPTMEAELRRCAEEAGGIEVRYGAEVIGVEQDDTGVTVTARDGATGVETTTRARYALAADGGSSLTRKLLGIPMLGDTDPQLWIVIDCRVKRWWPDRDLLTFWSDKERPVVDIALSAGNHRWEIPLRPGETEADFQTPEQVWPLLDAMGMTPDDVEIHQHAFYRHHVRAAETWRLDRVFLAGDAAHLMPPWAGAGMQSGMRDAHNLAWKLTRVLRGEMDVAILDTYEAERRPNVEFFTQIAVQFGRVIKQQVSPEELEAMNAVPENTVTPYEEPMMAPPVLDAGGWLRGEVEDASIVGRMIPQPVVGDTVGLMRRLDELLGDGFVLLGADTDPRTLLSAGEKAEWDALGARYLTIRPKTAYTQGPDELVDLEGVLLGWFARYGVQAIALRPDKFVAASDKAGLAVPAL</sequence>
<dbReference type="SUPFAM" id="SSF51905">
    <property type="entry name" value="FAD/NAD(P)-binding domain"/>
    <property type="match status" value="1"/>
</dbReference>
<accession>A0A4R4PBS3</accession>
<dbReference type="NCBIfam" id="NF004829">
    <property type="entry name" value="PRK06183.1-3"/>
    <property type="match status" value="1"/>
</dbReference>
<dbReference type="InterPro" id="IPR050631">
    <property type="entry name" value="PheA/TfdB_FAD_monoxygenase"/>
</dbReference>
<dbReference type="Gene3D" id="3.30.9.10">
    <property type="entry name" value="D-Amino Acid Oxidase, subunit A, domain 2"/>
    <property type="match status" value="1"/>
</dbReference>
<evidence type="ECO:0000313" key="4">
    <source>
        <dbReference type="Proteomes" id="UP000295431"/>
    </source>
</evidence>
<dbReference type="GO" id="GO:0019622">
    <property type="term" value="P:3-(3-hydroxy)phenylpropionate catabolic process"/>
    <property type="evidence" value="ECO:0007669"/>
    <property type="project" value="TreeGrafter"/>
</dbReference>
<name>A0A4R4PBS3_9ACTN</name>
<keyword evidence="4" id="KW-1185">Reference proteome</keyword>
<feature type="domain" description="FAD-binding" evidence="2">
    <location>
        <begin position="6"/>
        <end position="345"/>
    </location>
</feature>
<evidence type="ECO:0000256" key="1">
    <source>
        <dbReference type="ARBA" id="ARBA00023002"/>
    </source>
</evidence>
<dbReference type="PRINTS" id="PR00420">
    <property type="entry name" value="RNGMNOXGNASE"/>
</dbReference>
<dbReference type="RefSeq" id="WP_131938372.1">
    <property type="nucleotide sequence ID" value="NZ_BAAAMX010000009.1"/>
</dbReference>
<dbReference type="AlphaFoldDB" id="A0A4R4PBS3"/>
<comment type="caution">
    <text evidence="3">The sequence shown here is derived from an EMBL/GenBank/DDBJ whole genome shotgun (WGS) entry which is preliminary data.</text>
</comment>
<dbReference type="EMBL" id="SMJW01000027">
    <property type="protein sequence ID" value="TDC17832.1"/>
    <property type="molecule type" value="Genomic_DNA"/>
</dbReference>
<dbReference type="GO" id="GO:0008688">
    <property type="term" value="F:3-(3-hydroxyphenyl)propionate hydroxylase activity"/>
    <property type="evidence" value="ECO:0007669"/>
    <property type="project" value="TreeGrafter"/>
</dbReference>
<dbReference type="Pfam" id="PF01494">
    <property type="entry name" value="FAD_binding_3"/>
    <property type="match status" value="1"/>
</dbReference>
<protein>
    <submittedName>
        <fullName evidence="3">Bifunctional 3-(3-hydroxy-phenyl)propionate/3-hydroxycinnamic acid hydroxylase</fullName>
    </submittedName>
</protein>
<reference evidence="3 4" key="1">
    <citation type="submission" date="2019-03" db="EMBL/GenBank/DDBJ databases">
        <title>Draft genome sequences of novel Actinobacteria.</title>
        <authorList>
            <person name="Sahin N."/>
            <person name="Ay H."/>
            <person name="Saygin H."/>
        </authorList>
    </citation>
    <scope>NUCLEOTIDE SEQUENCE [LARGE SCALE GENOMIC DNA]</scope>
    <source>
        <strain evidence="3 4">DSM 45347</strain>
    </source>
</reference>
<dbReference type="InterPro" id="IPR036188">
    <property type="entry name" value="FAD/NAD-bd_sf"/>
</dbReference>
<proteinExistence type="predicted"/>
<keyword evidence="1" id="KW-0560">Oxidoreductase</keyword>
<gene>
    <name evidence="3" type="ORF">E1284_08080</name>
</gene>
<evidence type="ECO:0000313" key="3">
    <source>
        <dbReference type="EMBL" id="TDC17832.1"/>
    </source>
</evidence>
<dbReference type="Gene3D" id="3.50.50.60">
    <property type="entry name" value="FAD/NAD(P)-binding domain"/>
    <property type="match status" value="1"/>
</dbReference>
<dbReference type="PANTHER" id="PTHR43476:SF3">
    <property type="entry name" value="FAD-BINDING MONOOXYGENASE"/>
    <property type="match status" value="1"/>
</dbReference>
<dbReference type="GO" id="GO:0071949">
    <property type="term" value="F:FAD binding"/>
    <property type="evidence" value="ECO:0007669"/>
    <property type="project" value="InterPro"/>
</dbReference>
<dbReference type="PANTHER" id="PTHR43476">
    <property type="entry name" value="3-(3-HYDROXY-PHENYL)PROPIONATE/3-HYDROXYCINNAMIC ACID HYDROXYLASE"/>
    <property type="match status" value="1"/>
</dbReference>
<dbReference type="OrthoDB" id="8670884at2"/>
<evidence type="ECO:0000259" key="2">
    <source>
        <dbReference type="Pfam" id="PF01494"/>
    </source>
</evidence>